<gene>
    <name evidence="1" type="ORF">SCORR_v1c01190</name>
</gene>
<proteinExistence type="predicted"/>
<dbReference type="KEGG" id="scou:SCORR_v1c01190"/>
<dbReference type="Proteomes" id="UP000203229">
    <property type="component" value="Chromosome"/>
</dbReference>
<name>A0A222ENM9_9MOLU</name>
<accession>A0A222ENM9</accession>
<dbReference type="AlphaFoldDB" id="A0A222ENM9"/>
<evidence type="ECO:0000313" key="2">
    <source>
        <dbReference type="Proteomes" id="UP000203229"/>
    </source>
</evidence>
<dbReference type="EMBL" id="CP022535">
    <property type="protein sequence ID" value="ASP27894.1"/>
    <property type="molecule type" value="Genomic_DNA"/>
</dbReference>
<organism evidence="1 2">
    <name type="scientific">Spiroplasma corruscae</name>
    <dbReference type="NCBI Taxonomy" id="216934"/>
    <lineage>
        <taxon>Bacteria</taxon>
        <taxon>Bacillati</taxon>
        <taxon>Mycoplasmatota</taxon>
        <taxon>Mollicutes</taxon>
        <taxon>Entomoplasmatales</taxon>
        <taxon>Spiroplasmataceae</taxon>
        <taxon>Spiroplasma</taxon>
    </lineage>
</organism>
<reference evidence="1 2" key="1">
    <citation type="submission" date="2017-07" db="EMBL/GenBank/DDBJ databases">
        <title>Complete genome sequence of Spiroplasma corruscae EC-1 (DSM 19793).</title>
        <authorList>
            <person name="Tsai Y.-M."/>
            <person name="Lo W.-S."/>
            <person name="Kuo C.-H."/>
        </authorList>
    </citation>
    <scope>NUCLEOTIDE SEQUENCE [LARGE SCALE GENOMIC DNA]</scope>
    <source>
        <strain evidence="1 2">EC-1</strain>
    </source>
</reference>
<protein>
    <submittedName>
        <fullName evidence="1">Uncharacterized protein</fullName>
    </submittedName>
</protein>
<keyword evidence="2" id="KW-1185">Reference proteome</keyword>
<sequence length="41" mass="4963">MKLKEVININQYLIAEWFDVVITRVEWHEILLETEMLSLMA</sequence>
<evidence type="ECO:0000313" key="1">
    <source>
        <dbReference type="EMBL" id="ASP27894.1"/>
    </source>
</evidence>